<feature type="compositionally biased region" description="Polar residues" evidence="1">
    <location>
        <begin position="487"/>
        <end position="508"/>
    </location>
</feature>
<dbReference type="CDD" id="cd12087">
    <property type="entry name" value="TM_EGFR-like"/>
    <property type="match status" value="1"/>
</dbReference>
<protein>
    <submittedName>
        <fullName evidence="3">Uncharacterized protein</fullName>
    </submittedName>
</protein>
<name>A0AAN8J6T0_PATCE</name>
<feature type="transmembrane region" description="Helical" evidence="2">
    <location>
        <begin position="6"/>
        <end position="32"/>
    </location>
</feature>
<feature type="compositionally biased region" description="Basic and acidic residues" evidence="1">
    <location>
        <begin position="188"/>
        <end position="227"/>
    </location>
</feature>
<feature type="region of interest" description="Disordered" evidence="1">
    <location>
        <begin position="42"/>
        <end position="70"/>
    </location>
</feature>
<keyword evidence="2" id="KW-0812">Transmembrane</keyword>
<keyword evidence="2" id="KW-0472">Membrane</keyword>
<dbReference type="Proteomes" id="UP001347796">
    <property type="component" value="Unassembled WGS sequence"/>
</dbReference>
<sequence length="508" mass="56583">MADNAEIGYIIGGSVGGLIVFVAIVSLIIYMLCGPRNKRRRQEKKFHHLARHPEQGHSHSQASTMSHISGDRLPKVGSNGVWVGTPGVYANPPPSSAYFYGRPYPPGVHRASSEARLPPAPFPGHAVYQSNNNNMSNLRIYHSQQLSPVYEYIDPTHGPNVVDIYQYGDMHHSKSRLIEQQPSSSWKKQKEKEKRDGKKVLRSKSDATQEQRRHAGRKRTDTNKSAETKSSSRSSRSREAKAEVHNQKKGNKSKSVEAIHTGYDNKAFQNDSGLATDSMKLQASKVKPIKNITDDEKQVFTPSDQESKEDDPNVRHYVYEGDVYAVPEKNLNVEESDNPILAKMDSMVRDKKTDRPAQYLVEDEVDNAMAASQPQAYTSAKSVSEPVYADIDNVTSNDNIIVTEVIQSDEVVRNTEKLEKPSNTLLQPIPSTSHNLLSASPSLLSDRSEISEDLDVKGKNVTTAAFQFLENYLSDEEDHQTDDHSRPTSPMTSTLHTGNTQQISKICG</sequence>
<accession>A0AAN8J6T0</accession>
<organism evidence="3 4">
    <name type="scientific">Patella caerulea</name>
    <name type="common">Rayed Mediterranean limpet</name>
    <dbReference type="NCBI Taxonomy" id="87958"/>
    <lineage>
        <taxon>Eukaryota</taxon>
        <taxon>Metazoa</taxon>
        <taxon>Spiralia</taxon>
        <taxon>Lophotrochozoa</taxon>
        <taxon>Mollusca</taxon>
        <taxon>Gastropoda</taxon>
        <taxon>Patellogastropoda</taxon>
        <taxon>Patelloidea</taxon>
        <taxon>Patellidae</taxon>
        <taxon>Patella</taxon>
    </lineage>
</organism>
<proteinExistence type="predicted"/>
<reference evidence="3 4" key="1">
    <citation type="submission" date="2024-01" db="EMBL/GenBank/DDBJ databases">
        <title>The genome of the rayed Mediterranean limpet Patella caerulea (Linnaeus, 1758).</title>
        <authorList>
            <person name="Anh-Thu Weber A."/>
            <person name="Halstead-Nussloch G."/>
        </authorList>
    </citation>
    <scope>NUCLEOTIDE SEQUENCE [LARGE SCALE GENOMIC DNA]</scope>
    <source>
        <strain evidence="3">AATW-2023a</strain>
        <tissue evidence="3">Whole specimen</tissue>
    </source>
</reference>
<evidence type="ECO:0000313" key="4">
    <source>
        <dbReference type="Proteomes" id="UP001347796"/>
    </source>
</evidence>
<dbReference type="AlphaFoldDB" id="A0AAN8J6T0"/>
<evidence type="ECO:0000313" key="3">
    <source>
        <dbReference type="EMBL" id="KAK6171437.1"/>
    </source>
</evidence>
<keyword evidence="2" id="KW-1133">Transmembrane helix</keyword>
<evidence type="ECO:0000256" key="2">
    <source>
        <dbReference type="SAM" id="Phobius"/>
    </source>
</evidence>
<gene>
    <name evidence="3" type="ORF">SNE40_019628</name>
</gene>
<dbReference type="EMBL" id="JAZGQO010000014">
    <property type="protein sequence ID" value="KAK6171437.1"/>
    <property type="molecule type" value="Genomic_DNA"/>
</dbReference>
<feature type="compositionally biased region" description="Polar residues" evidence="1">
    <location>
        <begin position="58"/>
        <end position="67"/>
    </location>
</feature>
<evidence type="ECO:0000256" key="1">
    <source>
        <dbReference type="SAM" id="MobiDB-lite"/>
    </source>
</evidence>
<feature type="region of interest" description="Disordered" evidence="1">
    <location>
        <begin position="173"/>
        <end position="256"/>
    </location>
</feature>
<feature type="compositionally biased region" description="Basic and acidic residues" evidence="1">
    <location>
        <begin position="236"/>
        <end position="246"/>
    </location>
</feature>
<feature type="region of interest" description="Disordered" evidence="1">
    <location>
        <begin position="475"/>
        <end position="508"/>
    </location>
</feature>
<keyword evidence="4" id="KW-1185">Reference proteome</keyword>
<comment type="caution">
    <text evidence="3">The sequence shown here is derived from an EMBL/GenBank/DDBJ whole genome shotgun (WGS) entry which is preliminary data.</text>
</comment>